<evidence type="ECO:0000313" key="3">
    <source>
        <dbReference type="Proteomes" id="UP000285710"/>
    </source>
</evidence>
<gene>
    <name evidence="2" type="ORF">D2T33_16965</name>
</gene>
<reference evidence="2 3" key="2">
    <citation type="submission" date="2019-01" db="EMBL/GenBank/DDBJ databases">
        <authorList>
            <person name="Li Y."/>
        </authorList>
    </citation>
    <scope>NUCLEOTIDE SEQUENCE [LARGE SCALE GENOMIC DNA]</scope>
    <source>
        <strain evidence="2 3">2D-5</strain>
    </source>
</reference>
<feature type="region of interest" description="Disordered" evidence="1">
    <location>
        <begin position="29"/>
        <end position="53"/>
    </location>
</feature>
<dbReference type="EMBL" id="SAUW01000022">
    <property type="protein sequence ID" value="RWR07457.1"/>
    <property type="molecule type" value="Genomic_DNA"/>
</dbReference>
<evidence type="ECO:0000256" key="1">
    <source>
        <dbReference type="SAM" id="MobiDB-lite"/>
    </source>
</evidence>
<dbReference type="AlphaFoldDB" id="A0A443IP76"/>
<comment type="caution">
    <text evidence="2">The sequence shown here is derived from an EMBL/GenBank/DDBJ whole genome shotgun (WGS) entry which is preliminary data.</text>
</comment>
<organism evidence="2 3">
    <name type="scientific">Paenirhodobacter populi</name>
    <dbReference type="NCBI Taxonomy" id="2306993"/>
    <lineage>
        <taxon>Bacteria</taxon>
        <taxon>Pseudomonadati</taxon>
        <taxon>Pseudomonadota</taxon>
        <taxon>Alphaproteobacteria</taxon>
        <taxon>Rhodobacterales</taxon>
        <taxon>Rhodobacter group</taxon>
        <taxon>Paenirhodobacter</taxon>
    </lineage>
</organism>
<sequence>MGSDPPHQTQPAHIIAWSLWRRAARPAHIQTKRNRKPGAAAPGVAVDQRRARSAKARCLRTMFRRVGRNPQRR</sequence>
<proteinExistence type="predicted"/>
<keyword evidence="3" id="KW-1185">Reference proteome</keyword>
<dbReference type="Proteomes" id="UP000285710">
    <property type="component" value="Unassembled WGS sequence"/>
</dbReference>
<accession>A0A443IP76</accession>
<protein>
    <submittedName>
        <fullName evidence="2">Uncharacterized protein</fullName>
    </submittedName>
</protein>
<name>A0A443IP76_9RHOB</name>
<evidence type="ECO:0000313" key="2">
    <source>
        <dbReference type="EMBL" id="RWR07457.1"/>
    </source>
</evidence>
<reference evidence="2 3" key="1">
    <citation type="submission" date="2019-01" db="EMBL/GenBank/DDBJ databases">
        <title>Sinorhodobacter populi sp. nov. isolated from the symptomatic bark tissue of Populus euramericana canker.</title>
        <authorList>
            <person name="Xu G."/>
        </authorList>
    </citation>
    <scope>NUCLEOTIDE SEQUENCE [LARGE SCALE GENOMIC DNA]</scope>
    <source>
        <strain evidence="2 3">2D-5</strain>
    </source>
</reference>